<dbReference type="InterPro" id="IPR050435">
    <property type="entry name" value="MZM1/LYRM7"/>
</dbReference>
<evidence type="ECO:0000313" key="8">
    <source>
        <dbReference type="Proteomes" id="UP000002051"/>
    </source>
</evidence>
<dbReference type="Pfam" id="PF05347">
    <property type="entry name" value="Complex1_LYR"/>
    <property type="match status" value="1"/>
</dbReference>
<dbReference type="OrthoDB" id="529194at2759"/>
<evidence type="ECO:0000256" key="1">
    <source>
        <dbReference type="ARBA" id="ARBA00004305"/>
    </source>
</evidence>
<evidence type="ECO:0000313" key="6">
    <source>
        <dbReference type="EMBL" id="RHN81119.1"/>
    </source>
</evidence>
<dbReference type="EnsemblPlants" id="AES61778">
    <property type="protein sequence ID" value="AES61778"/>
    <property type="gene ID" value="MTR_1g088550"/>
</dbReference>
<dbReference type="eggNOG" id="ENOG502S3M4">
    <property type="taxonomic scope" value="Eukaryota"/>
</dbReference>
<dbReference type="HOGENOM" id="CLU_147114_0_0_1"/>
<dbReference type="PANTHER" id="PTHR46749">
    <property type="entry name" value="COMPLEX III ASSEMBLY FACTOR LYRM7"/>
    <property type="match status" value="1"/>
</dbReference>
<evidence type="ECO:0000313" key="5">
    <source>
        <dbReference type="EMBL" id="AES61778.1"/>
    </source>
</evidence>
<comment type="subcellular location">
    <subcellularLocation>
        <location evidence="1">Mitochondrion matrix</location>
    </subcellularLocation>
</comment>
<protein>
    <submittedName>
        <fullName evidence="5">Complex 1 protein, LYR family protein</fullName>
    </submittedName>
    <submittedName>
        <fullName evidence="6">Putative complex 1 LYR protein</fullName>
    </submittedName>
</protein>
<evidence type="ECO:0000256" key="2">
    <source>
        <dbReference type="ARBA" id="ARBA00023128"/>
    </source>
</evidence>
<dbReference type="OMA" id="DKDHAGA"/>
<keyword evidence="2" id="KW-0496">Mitochondrion</keyword>
<sequence>MTKGQVLSAYRAVLKATRKSFVGDHHMLKGSAAEVRKQFEESRNVTSEAEIQKLLAQANEAAEFVSTMLVQAPLNNDAGSYVVKPEKEHAGATLEIPSEEIIRKSG</sequence>
<feature type="domain" description="Complex 1 LYR protein" evidence="4">
    <location>
        <begin position="5"/>
        <end position="63"/>
    </location>
</feature>
<proteinExistence type="predicted"/>
<evidence type="ECO:0000256" key="3">
    <source>
        <dbReference type="ARBA" id="ARBA00023186"/>
    </source>
</evidence>
<dbReference type="CDD" id="cd20267">
    <property type="entry name" value="Complex1_LYR_LYRM7"/>
    <property type="match status" value="1"/>
</dbReference>
<dbReference type="PANTHER" id="PTHR46749:SF1">
    <property type="entry name" value="COMPLEX III ASSEMBLY FACTOR LYRM7"/>
    <property type="match status" value="1"/>
</dbReference>
<reference evidence="9" key="4">
    <citation type="journal article" date="2018" name="Nat. Plants">
        <title>Whole-genome landscape of Medicago truncatula symbiotic genes.</title>
        <authorList>
            <person name="Pecrix Y."/>
            <person name="Staton S.E."/>
            <person name="Sallet E."/>
            <person name="Lelandais-Briere C."/>
            <person name="Moreau S."/>
            <person name="Carrere S."/>
            <person name="Blein T."/>
            <person name="Jardinaud M.F."/>
            <person name="Latrasse D."/>
            <person name="Zouine M."/>
            <person name="Zahm M."/>
            <person name="Kreplak J."/>
            <person name="Mayjonade B."/>
            <person name="Satge C."/>
            <person name="Perez M."/>
            <person name="Cauet S."/>
            <person name="Marande W."/>
            <person name="Chantry-Darmon C."/>
            <person name="Lopez-Roques C."/>
            <person name="Bouchez O."/>
            <person name="Berard A."/>
            <person name="Debelle F."/>
            <person name="Munos S."/>
            <person name="Bendahmane A."/>
            <person name="Berges H."/>
            <person name="Niebel A."/>
            <person name="Buitink J."/>
            <person name="Frugier F."/>
            <person name="Benhamed M."/>
            <person name="Crespi M."/>
            <person name="Gouzy J."/>
            <person name="Gamas P."/>
        </authorList>
    </citation>
    <scope>NUCLEOTIDE SEQUENCE [LARGE SCALE GENOMIC DNA]</scope>
    <source>
        <strain evidence="9">cv. Jemalong A17</strain>
    </source>
</reference>
<dbReference type="InterPro" id="IPR008011">
    <property type="entry name" value="Complex1_LYR_dom"/>
</dbReference>
<dbReference type="Proteomes" id="UP000002051">
    <property type="component" value="Unassembled WGS sequence"/>
</dbReference>
<evidence type="ECO:0000313" key="9">
    <source>
        <dbReference type="Proteomes" id="UP000265566"/>
    </source>
</evidence>
<gene>
    <name evidence="7" type="primary">11412473</name>
    <name evidence="5" type="ordered locus">MTR_1g088550</name>
    <name evidence="6" type="ORF">MtrunA17_Chr1g0195571</name>
</gene>
<accession>G7IF59</accession>
<reference evidence="7" key="3">
    <citation type="submission" date="2015-04" db="UniProtKB">
        <authorList>
            <consortium name="EnsemblPlants"/>
        </authorList>
    </citation>
    <scope>IDENTIFICATION</scope>
    <source>
        <strain evidence="7">cv. Jemalong A17</strain>
    </source>
</reference>
<dbReference type="GO" id="GO:0005759">
    <property type="term" value="C:mitochondrial matrix"/>
    <property type="evidence" value="ECO:0000318"/>
    <property type="project" value="GO_Central"/>
</dbReference>
<dbReference type="STRING" id="3880.G7IF59"/>
<organism evidence="5 8">
    <name type="scientific">Medicago truncatula</name>
    <name type="common">Barrel medic</name>
    <name type="synonym">Medicago tribuloides</name>
    <dbReference type="NCBI Taxonomy" id="3880"/>
    <lineage>
        <taxon>Eukaryota</taxon>
        <taxon>Viridiplantae</taxon>
        <taxon>Streptophyta</taxon>
        <taxon>Embryophyta</taxon>
        <taxon>Tracheophyta</taxon>
        <taxon>Spermatophyta</taxon>
        <taxon>Magnoliopsida</taxon>
        <taxon>eudicotyledons</taxon>
        <taxon>Gunneridae</taxon>
        <taxon>Pentapetalae</taxon>
        <taxon>rosids</taxon>
        <taxon>fabids</taxon>
        <taxon>Fabales</taxon>
        <taxon>Fabaceae</taxon>
        <taxon>Papilionoideae</taxon>
        <taxon>50 kb inversion clade</taxon>
        <taxon>NPAAA clade</taxon>
        <taxon>Hologalegina</taxon>
        <taxon>IRL clade</taxon>
        <taxon>Trifolieae</taxon>
        <taxon>Medicago</taxon>
    </lineage>
</organism>
<evidence type="ECO:0000313" key="7">
    <source>
        <dbReference type="EnsemblPlants" id="AES61778"/>
    </source>
</evidence>
<dbReference type="EMBL" id="PSQE01000001">
    <property type="protein sequence ID" value="RHN81119.1"/>
    <property type="molecule type" value="Genomic_DNA"/>
</dbReference>
<keyword evidence="8" id="KW-1185">Reference proteome</keyword>
<dbReference type="GO" id="GO:0044183">
    <property type="term" value="F:protein folding chaperone"/>
    <property type="evidence" value="ECO:0000318"/>
    <property type="project" value="GO_Central"/>
</dbReference>
<dbReference type="EMBL" id="CM001217">
    <property type="protein sequence ID" value="AES61778.1"/>
    <property type="molecule type" value="Genomic_DNA"/>
</dbReference>
<dbReference type="AlphaFoldDB" id="G7IF59"/>
<name>G7IF59_MEDTR</name>
<reference evidence="5 8" key="2">
    <citation type="journal article" date="2014" name="BMC Genomics">
        <title>An improved genome release (version Mt4.0) for the model legume Medicago truncatula.</title>
        <authorList>
            <person name="Tang H."/>
            <person name="Krishnakumar V."/>
            <person name="Bidwell S."/>
            <person name="Rosen B."/>
            <person name="Chan A."/>
            <person name="Zhou S."/>
            <person name="Gentzbittel L."/>
            <person name="Childs K.L."/>
            <person name="Yandell M."/>
            <person name="Gundlach H."/>
            <person name="Mayer K.F."/>
            <person name="Schwartz D.C."/>
            <person name="Town C.D."/>
        </authorList>
    </citation>
    <scope>GENOME REANNOTATION</scope>
    <source>
        <strain evidence="7 8">cv. Jemalong A17</strain>
    </source>
</reference>
<evidence type="ECO:0000259" key="4">
    <source>
        <dbReference type="Pfam" id="PF05347"/>
    </source>
</evidence>
<dbReference type="InterPro" id="IPR045298">
    <property type="entry name" value="Complex1_LYR_LYRM7"/>
</dbReference>
<dbReference type="Gramene" id="rna5117">
    <property type="protein sequence ID" value="RHN81119.1"/>
    <property type="gene ID" value="gene5117"/>
</dbReference>
<reference evidence="6" key="5">
    <citation type="journal article" date="2018" name="Nat. Plants">
        <title>Whole-genome landscape of Medicago truncatula symbiotic genes.</title>
        <authorList>
            <person name="Pecrix Y."/>
            <person name="Gamas P."/>
            <person name="Carrere S."/>
        </authorList>
    </citation>
    <scope>NUCLEOTIDE SEQUENCE</scope>
    <source>
        <tissue evidence="6">Leaves</tissue>
    </source>
</reference>
<dbReference type="Proteomes" id="UP000265566">
    <property type="component" value="Chromosome 1"/>
</dbReference>
<dbReference type="KEGG" id="mtr:11412473"/>
<dbReference type="GO" id="GO:0034551">
    <property type="term" value="P:mitochondrial respiratory chain complex III assembly"/>
    <property type="evidence" value="ECO:0000318"/>
    <property type="project" value="GO_Central"/>
</dbReference>
<reference evidence="5 8" key="1">
    <citation type="journal article" date="2011" name="Nature">
        <title>The Medicago genome provides insight into the evolution of rhizobial symbioses.</title>
        <authorList>
            <person name="Young N.D."/>
            <person name="Debelle F."/>
            <person name="Oldroyd G.E."/>
            <person name="Geurts R."/>
            <person name="Cannon S.B."/>
            <person name="Udvardi M.K."/>
            <person name="Benedito V.A."/>
            <person name="Mayer K.F."/>
            <person name="Gouzy J."/>
            <person name="Schoof H."/>
            <person name="Van de Peer Y."/>
            <person name="Proost S."/>
            <person name="Cook D.R."/>
            <person name="Meyers B.C."/>
            <person name="Spannagl M."/>
            <person name="Cheung F."/>
            <person name="De Mita S."/>
            <person name="Krishnakumar V."/>
            <person name="Gundlach H."/>
            <person name="Zhou S."/>
            <person name="Mudge J."/>
            <person name="Bharti A.K."/>
            <person name="Murray J.D."/>
            <person name="Naoumkina M.A."/>
            <person name="Rosen B."/>
            <person name="Silverstein K.A."/>
            <person name="Tang H."/>
            <person name="Rombauts S."/>
            <person name="Zhao P.X."/>
            <person name="Zhou P."/>
            <person name="Barbe V."/>
            <person name="Bardou P."/>
            <person name="Bechner M."/>
            <person name="Bellec A."/>
            <person name="Berger A."/>
            <person name="Berges H."/>
            <person name="Bidwell S."/>
            <person name="Bisseling T."/>
            <person name="Choisne N."/>
            <person name="Couloux A."/>
            <person name="Denny R."/>
            <person name="Deshpande S."/>
            <person name="Dai X."/>
            <person name="Doyle J.J."/>
            <person name="Dudez A.M."/>
            <person name="Farmer A.D."/>
            <person name="Fouteau S."/>
            <person name="Franken C."/>
            <person name="Gibelin C."/>
            <person name="Gish J."/>
            <person name="Goldstein S."/>
            <person name="Gonzalez A.J."/>
            <person name="Green P.J."/>
            <person name="Hallab A."/>
            <person name="Hartog M."/>
            <person name="Hua A."/>
            <person name="Humphray S.J."/>
            <person name="Jeong D.H."/>
            <person name="Jing Y."/>
            <person name="Jocker A."/>
            <person name="Kenton S.M."/>
            <person name="Kim D.J."/>
            <person name="Klee K."/>
            <person name="Lai H."/>
            <person name="Lang C."/>
            <person name="Lin S."/>
            <person name="Macmil S.L."/>
            <person name="Magdelenat G."/>
            <person name="Matthews L."/>
            <person name="McCorrison J."/>
            <person name="Monaghan E.L."/>
            <person name="Mun J.H."/>
            <person name="Najar F.Z."/>
            <person name="Nicholson C."/>
            <person name="Noirot C."/>
            <person name="O'Bleness M."/>
            <person name="Paule C.R."/>
            <person name="Poulain J."/>
            <person name="Prion F."/>
            <person name="Qin B."/>
            <person name="Qu C."/>
            <person name="Retzel E.F."/>
            <person name="Riddle C."/>
            <person name="Sallet E."/>
            <person name="Samain S."/>
            <person name="Samson N."/>
            <person name="Sanders I."/>
            <person name="Saurat O."/>
            <person name="Scarpelli C."/>
            <person name="Schiex T."/>
            <person name="Segurens B."/>
            <person name="Severin A.J."/>
            <person name="Sherrier D.J."/>
            <person name="Shi R."/>
            <person name="Sims S."/>
            <person name="Singer S.R."/>
            <person name="Sinharoy S."/>
            <person name="Sterck L."/>
            <person name="Viollet A."/>
            <person name="Wang B.B."/>
            <person name="Wang K."/>
            <person name="Wang M."/>
            <person name="Wang X."/>
            <person name="Warfsmann J."/>
            <person name="Weissenbach J."/>
            <person name="White D.D."/>
            <person name="White J.D."/>
            <person name="Wiley G.B."/>
            <person name="Wincker P."/>
            <person name="Xing Y."/>
            <person name="Yang L."/>
            <person name="Yao Z."/>
            <person name="Ying F."/>
            <person name="Zhai J."/>
            <person name="Zhou L."/>
            <person name="Zuber A."/>
            <person name="Denarie J."/>
            <person name="Dixon R.A."/>
            <person name="May G.D."/>
            <person name="Schwartz D.C."/>
            <person name="Rogers J."/>
            <person name="Quetier F."/>
            <person name="Town C.D."/>
            <person name="Roe B.A."/>
        </authorList>
    </citation>
    <scope>NUCLEOTIDE SEQUENCE [LARGE SCALE GENOMIC DNA]</scope>
    <source>
        <strain evidence="5">A17</strain>
        <strain evidence="7 8">cv. Jemalong A17</strain>
    </source>
</reference>
<keyword evidence="3" id="KW-0143">Chaperone</keyword>
<dbReference type="PaxDb" id="3880-AES61778"/>